<feature type="region of interest" description="Disordered" evidence="1">
    <location>
        <begin position="88"/>
        <end position="132"/>
    </location>
</feature>
<dbReference type="EMBL" id="JAJTJA010000014">
    <property type="protein sequence ID" value="KAH8690140.1"/>
    <property type="molecule type" value="Genomic_DNA"/>
</dbReference>
<name>A0AAD4KIH8_9EURO</name>
<evidence type="ECO:0000313" key="2">
    <source>
        <dbReference type="EMBL" id="KAH8690140.1"/>
    </source>
</evidence>
<accession>A0AAD4KIH8</accession>
<feature type="compositionally biased region" description="Polar residues" evidence="1">
    <location>
        <begin position="28"/>
        <end position="44"/>
    </location>
</feature>
<gene>
    <name evidence="2" type="ORF">BGW36DRAFT_433094</name>
</gene>
<dbReference type="Proteomes" id="UP001201262">
    <property type="component" value="Unassembled WGS sequence"/>
</dbReference>
<feature type="compositionally biased region" description="Basic and acidic residues" evidence="1">
    <location>
        <begin position="113"/>
        <end position="132"/>
    </location>
</feature>
<feature type="region of interest" description="Disordered" evidence="1">
    <location>
        <begin position="230"/>
        <end position="251"/>
    </location>
</feature>
<evidence type="ECO:0000256" key="1">
    <source>
        <dbReference type="SAM" id="MobiDB-lite"/>
    </source>
</evidence>
<dbReference type="RefSeq" id="XP_046066423.1">
    <property type="nucleotide sequence ID" value="XM_046221221.1"/>
</dbReference>
<evidence type="ECO:0000313" key="3">
    <source>
        <dbReference type="Proteomes" id="UP001201262"/>
    </source>
</evidence>
<reference evidence="2" key="1">
    <citation type="submission" date="2021-12" db="EMBL/GenBank/DDBJ databases">
        <title>Convergent genome expansion in fungi linked to evolution of root-endophyte symbiosis.</title>
        <authorList>
            <consortium name="DOE Joint Genome Institute"/>
            <person name="Ke Y.-H."/>
            <person name="Bonito G."/>
            <person name="Liao H.-L."/>
            <person name="Looney B."/>
            <person name="Rojas-Flechas A."/>
            <person name="Nash J."/>
            <person name="Hameed K."/>
            <person name="Schadt C."/>
            <person name="Martin F."/>
            <person name="Crous P.W."/>
            <person name="Miettinen O."/>
            <person name="Magnuson J.K."/>
            <person name="Labbe J."/>
            <person name="Jacobson D."/>
            <person name="Doktycz M.J."/>
            <person name="Veneault-Fourrey C."/>
            <person name="Kuo A."/>
            <person name="Mondo S."/>
            <person name="Calhoun S."/>
            <person name="Riley R."/>
            <person name="Ohm R."/>
            <person name="LaButti K."/>
            <person name="Andreopoulos B."/>
            <person name="Pangilinan J."/>
            <person name="Nolan M."/>
            <person name="Tritt A."/>
            <person name="Clum A."/>
            <person name="Lipzen A."/>
            <person name="Daum C."/>
            <person name="Barry K."/>
            <person name="Grigoriev I.V."/>
            <person name="Vilgalys R."/>
        </authorList>
    </citation>
    <scope>NUCLEOTIDE SEQUENCE</scope>
    <source>
        <strain evidence="2">PMI_201</strain>
    </source>
</reference>
<proteinExistence type="predicted"/>
<organism evidence="2 3">
    <name type="scientific">Talaromyces proteolyticus</name>
    <dbReference type="NCBI Taxonomy" id="1131652"/>
    <lineage>
        <taxon>Eukaryota</taxon>
        <taxon>Fungi</taxon>
        <taxon>Dikarya</taxon>
        <taxon>Ascomycota</taxon>
        <taxon>Pezizomycotina</taxon>
        <taxon>Eurotiomycetes</taxon>
        <taxon>Eurotiomycetidae</taxon>
        <taxon>Eurotiales</taxon>
        <taxon>Trichocomaceae</taxon>
        <taxon>Talaromyces</taxon>
        <taxon>Talaromyces sect. Bacilispori</taxon>
    </lineage>
</organism>
<sequence>MPRHRHYSWPFSGPTRVEDVPVPAPLNPDSQYQPFTSSLPLQQENGKERKPLALVKDTFHRPLSPDTLTFPYSSSDEEDVFISAGIVSKEKHRRHRTKKRRRSRVHKKITKNQPKEHDHAEKNESHEQREEQREVIISSITEANHVPTAMLRRIIWPRLEKARQFLIPLHLHFSSSLPSSGSTHSSVSSAKETIVLSCASTPTLSETEDVSFSMAGEDWRLRPGRRHRRCHSEQPRAWREPSAGLWTLDEE</sequence>
<protein>
    <submittedName>
        <fullName evidence="2">Uncharacterized protein</fullName>
    </submittedName>
</protein>
<feature type="region of interest" description="Disordered" evidence="1">
    <location>
        <begin position="1"/>
        <end position="48"/>
    </location>
</feature>
<keyword evidence="3" id="KW-1185">Reference proteome</keyword>
<feature type="compositionally biased region" description="Basic residues" evidence="1">
    <location>
        <begin position="90"/>
        <end position="110"/>
    </location>
</feature>
<dbReference type="AlphaFoldDB" id="A0AAD4KIH8"/>
<comment type="caution">
    <text evidence="2">The sequence shown here is derived from an EMBL/GenBank/DDBJ whole genome shotgun (WGS) entry which is preliminary data.</text>
</comment>
<dbReference type="GeneID" id="70251508"/>